<dbReference type="PANTHER" id="PTHR12011:SF474">
    <property type="entry name" value="ADHESION G PROTEIN-COUPLED RECEPTOR G11-RELATED"/>
    <property type="match status" value="1"/>
</dbReference>
<dbReference type="InterPro" id="IPR017981">
    <property type="entry name" value="GPCR_2-like_7TM"/>
</dbReference>
<comment type="subcellular location">
    <subcellularLocation>
        <location evidence="1">Membrane</location>
        <topology evidence="1">Multi-pass membrane protein</topology>
    </subcellularLocation>
</comment>
<evidence type="ECO:0000256" key="1">
    <source>
        <dbReference type="ARBA" id="ARBA00004141"/>
    </source>
</evidence>
<keyword evidence="2 5" id="KW-0812">Transmembrane</keyword>
<gene>
    <name evidence="7" type="ORF">P4O66_001692</name>
</gene>
<evidence type="ECO:0000256" key="2">
    <source>
        <dbReference type="ARBA" id="ARBA00022692"/>
    </source>
</evidence>
<dbReference type="GO" id="GO:0004930">
    <property type="term" value="F:G protein-coupled receptor activity"/>
    <property type="evidence" value="ECO:0007669"/>
    <property type="project" value="InterPro"/>
</dbReference>
<protein>
    <recommendedName>
        <fullName evidence="6">G-protein coupled receptors family 2 profile 2 domain-containing protein</fullName>
    </recommendedName>
</protein>
<name>A0AAD8Z5N0_9TELE</name>
<feature type="transmembrane region" description="Helical" evidence="5">
    <location>
        <begin position="295"/>
        <end position="316"/>
    </location>
</feature>
<evidence type="ECO:0000259" key="6">
    <source>
        <dbReference type="PROSITE" id="PS50261"/>
    </source>
</evidence>
<dbReference type="GO" id="GO:0005886">
    <property type="term" value="C:plasma membrane"/>
    <property type="evidence" value="ECO:0007669"/>
    <property type="project" value="TreeGrafter"/>
</dbReference>
<dbReference type="PRINTS" id="PR00249">
    <property type="entry name" value="GPCRSECRETIN"/>
</dbReference>
<reference evidence="7" key="1">
    <citation type="submission" date="2023-03" db="EMBL/GenBank/DDBJ databases">
        <title>Electrophorus voltai genome.</title>
        <authorList>
            <person name="Bian C."/>
        </authorList>
    </citation>
    <scope>NUCLEOTIDE SEQUENCE</scope>
    <source>
        <strain evidence="7">CB-2022</strain>
        <tissue evidence="7">Muscle</tissue>
    </source>
</reference>
<keyword evidence="3 5" id="KW-1133">Transmembrane helix</keyword>
<dbReference type="PROSITE" id="PS50261">
    <property type="entry name" value="G_PROTEIN_RECEP_F2_4"/>
    <property type="match status" value="1"/>
</dbReference>
<keyword evidence="8" id="KW-1185">Reference proteome</keyword>
<feature type="transmembrane region" description="Helical" evidence="5">
    <location>
        <begin position="172"/>
        <end position="191"/>
    </location>
</feature>
<dbReference type="Proteomes" id="UP001239994">
    <property type="component" value="Unassembled WGS sequence"/>
</dbReference>
<dbReference type="Gene3D" id="1.20.1070.10">
    <property type="entry name" value="Rhodopsin 7-helix transmembrane proteins"/>
    <property type="match status" value="1"/>
</dbReference>
<sequence length="345" mass="38553">MTNVTLEEHCNENSSYNSTGCTGCLKMTNVTLEEHCNENSSYNSTGCTGCLKMTNVTLEEHCNENSSYNSTGCTGCLKMTNVTLEEHCNENSSYNSTGCTGCLKMTNVTLEEHCNENSSYNSTGCTGIRIWAAHFKPATTILMNLFVAVSLLNITFLINQQIASMNSNVSCIIIAAIMHFSMLATFTWYFFQGLHLYLRFITVNTSTRNYKLAVICSGWGFPALVVIINASLGIYKPLTIVQMCWITNKYVHYLVNIGYYAIIFIFTTLIFILIAQKITQARFMKADTKVTTRKLSSILSLFVLLGLTWGVAFFAYGDMVIPSYYIFTILNSFQVQGVTRDSKEA</sequence>
<feature type="transmembrane region" description="Helical" evidence="5">
    <location>
        <begin position="212"/>
        <end position="235"/>
    </location>
</feature>
<keyword evidence="4 5" id="KW-0472">Membrane</keyword>
<feature type="transmembrane region" description="Helical" evidence="5">
    <location>
        <begin position="250"/>
        <end position="274"/>
    </location>
</feature>
<dbReference type="PANTHER" id="PTHR12011">
    <property type="entry name" value="ADHESION G-PROTEIN COUPLED RECEPTOR"/>
    <property type="match status" value="1"/>
</dbReference>
<organism evidence="7 8">
    <name type="scientific">Electrophorus voltai</name>
    <dbReference type="NCBI Taxonomy" id="2609070"/>
    <lineage>
        <taxon>Eukaryota</taxon>
        <taxon>Metazoa</taxon>
        <taxon>Chordata</taxon>
        <taxon>Craniata</taxon>
        <taxon>Vertebrata</taxon>
        <taxon>Euteleostomi</taxon>
        <taxon>Actinopterygii</taxon>
        <taxon>Neopterygii</taxon>
        <taxon>Teleostei</taxon>
        <taxon>Ostariophysi</taxon>
        <taxon>Gymnotiformes</taxon>
        <taxon>Gymnotoidei</taxon>
        <taxon>Gymnotidae</taxon>
        <taxon>Electrophorus</taxon>
    </lineage>
</organism>
<evidence type="ECO:0000313" key="7">
    <source>
        <dbReference type="EMBL" id="KAK1792974.1"/>
    </source>
</evidence>
<accession>A0AAD8Z5N0</accession>
<comment type="caution">
    <text evidence="7">The sequence shown here is derived from an EMBL/GenBank/DDBJ whole genome shotgun (WGS) entry which is preliminary data.</text>
</comment>
<evidence type="ECO:0000256" key="5">
    <source>
        <dbReference type="SAM" id="Phobius"/>
    </source>
</evidence>
<dbReference type="GO" id="GO:0007189">
    <property type="term" value="P:adenylate cyclase-activating G protein-coupled receptor signaling pathway"/>
    <property type="evidence" value="ECO:0007669"/>
    <property type="project" value="TreeGrafter"/>
</dbReference>
<proteinExistence type="predicted"/>
<feature type="transmembrane region" description="Helical" evidence="5">
    <location>
        <begin position="141"/>
        <end position="160"/>
    </location>
</feature>
<dbReference type="Pfam" id="PF00002">
    <property type="entry name" value="7tm_2"/>
    <property type="match status" value="1"/>
</dbReference>
<evidence type="ECO:0000313" key="8">
    <source>
        <dbReference type="Proteomes" id="UP001239994"/>
    </source>
</evidence>
<evidence type="ECO:0000256" key="4">
    <source>
        <dbReference type="ARBA" id="ARBA00023136"/>
    </source>
</evidence>
<dbReference type="GO" id="GO:0007166">
    <property type="term" value="P:cell surface receptor signaling pathway"/>
    <property type="evidence" value="ECO:0007669"/>
    <property type="project" value="InterPro"/>
</dbReference>
<feature type="domain" description="G-protein coupled receptors family 2 profile 2" evidence="6">
    <location>
        <begin position="139"/>
        <end position="334"/>
    </location>
</feature>
<dbReference type="InterPro" id="IPR000832">
    <property type="entry name" value="GPCR_2_secretin-like"/>
</dbReference>
<dbReference type="AlphaFoldDB" id="A0AAD8Z5N0"/>
<dbReference type="EMBL" id="JAROKS010000018">
    <property type="protein sequence ID" value="KAK1792974.1"/>
    <property type="molecule type" value="Genomic_DNA"/>
</dbReference>
<evidence type="ECO:0000256" key="3">
    <source>
        <dbReference type="ARBA" id="ARBA00022989"/>
    </source>
</evidence>